<evidence type="ECO:0000256" key="2">
    <source>
        <dbReference type="SAM" id="Phobius"/>
    </source>
</evidence>
<sequence>MASTLKQTTSQRKRSSFVSSYSNRTVSSLTSSPSTDPSHAELNNTSPAKTPVKSQKKPSPARSPTHHIKSPSNKAPWRPPGRYQIPDILKASENTHRPATLSNKTNRSKKSHLAATLSSTNKIKHSPAADSAKKSSPPQPLKSAAVATPLKRPWIPVGKSPQVLPLPALPAAKTNRPHALFDTKMRKTLPPTQSLGLLSSDVSSTIPMLLIWLTFYVKSALWDVYHMLIWLA</sequence>
<keyword evidence="4" id="KW-1185">Reference proteome</keyword>
<organism evidence="3 4">
    <name type="scientific">Umbelopsis ramanniana AG</name>
    <dbReference type="NCBI Taxonomy" id="1314678"/>
    <lineage>
        <taxon>Eukaryota</taxon>
        <taxon>Fungi</taxon>
        <taxon>Fungi incertae sedis</taxon>
        <taxon>Mucoromycota</taxon>
        <taxon>Mucoromycotina</taxon>
        <taxon>Umbelopsidomycetes</taxon>
        <taxon>Umbelopsidales</taxon>
        <taxon>Umbelopsidaceae</taxon>
        <taxon>Umbelopsis</taxon>
    </lineage>
</organism>
<feature type="transmembrane region" description="Helical" evidence="2">
    <location>
        <begin position="195"/>
        <end position="217"/>
    </location>
</feature>
<protein>
    <submittedName>
        <fullName evidence="3">Uncharacterized protein</fullName>
    </submittedName>
</protein>
<dbReference type="GeneID" id="75915733"/>
<evidence type="ECO:0000313" key="4">
    <source>
        <dbReference type="Proteomes" id="UP001206595"/>
    </source>
</evidence>
<feature type="compositionally biased region" description="Low complexity" evidence="1">
    <location>
        <begin position="16"/>
        <end position="37"/>
    </location>
</feature>
<comment type="caution">
    <text evidence="3">The sequence shown here is derived from an EMBL/GenBank/DDBJ whole genome shotgun (WGS) entry which is preliminary data.</text>
</comment>
<feature type="compositionally biased region" description="Low complexity" evidence="1">
    <location>
        <begin position="126"/>
        <end position="136"/>
    </location>
</feature>
<keyword evidence="2" id="KW-1133">Transmembrane helix</keyword>
<keyword evidence="2" id="KW-0812">Transmembrane</keyword>
<dbReference type="AlphaFoldDB" id="A0AAD5E791"/>
<reference evidence="3" key="1">
    <citation type="submission" date="2021-06" db="EMBL/GenBank/DDBJ databases">
        <authorList>
            <consortium name="DOE Joint Genome Institute"/>
            <person name="Mondo S.J."/>
            <person name="Amses K.R."/>
            <person name="Simmons D.R."/>
            <person name="Longcore J.E."/>
            <person name="Seto K."/>
            <person name="Alves G.H."/>
            <person name="Bonds A.E."/>
            <person name="Quandt C.A."/>
            <person name="Davis W.J."/>
            <person name="Chang Y."/>
            <person name="Letcher P.M."/>
            <person name="Powell M.J."/>
            <person name="Kuo A."/>
            <person name="Labutti K."/>
            <person name="Pangilinan J."/>
            <person name="Andreopoulos W."/>
            <person name="Tritt A."/>
            <person name="Riley R."/>
            <person name="Hundley H."/>
            <person name="Johnson J."/>
            <person name="Lipzen A."/>
            <person name="Barry K."/>
            <person name="Berbee M.L."/>
            <person name="Buchler N.E."/>
            <person name="Grigoriev I.V."/>
            <person name="Spatafora J.W."/>
            <person name="Stajich J.E."/>
            <person name="James T.Y."/>
        </authorList>
    </citation>
    <scope>NUCLEOTIDE SEQUENCE</scope>
    <source>
        <strain evidence="3">AG</strain>
    </source>
</reference>
<proteinExistence type="predicted"/>
<reference evidence="3" key="2">
    <citation type="journal article" date="2022" name="Proc. Natl. Acad. Sci. U.S.A.">
        <title>Diploid-dominant life cycles characterize the early evolution of Fungi.</title>
        <authorList>
            <person name="Amses K.R."/>
            <person name="Simmons D.R."/>
            <person name="Longcore J.E."/>
            <person name="Mondo S.J."/>
            <person name="Seto K."/>
            <person name="Jeronimo G.H."/>
            <person name="Bonds A.E."/>
            <person name="Quandt C.A."/>
            <person name="Davis W.J."/>
            <person name="Chang Y."/>
            <person name="Federici B.A."/>
            <person name="Kuo A."/>
            <person name="LaButti K."/>
            <person name="Pangilinan J."/>
            <person name="Andreopoulos W."/>
            <person name="Tritt A."/>
            <person name="Riley R."/>
            <person name="Hundley H."/>
            <person name="Johnson J."/>
            <person name="Lipzen A."/>
            <person name="Barry K."/>
            <person name="Lang B.F."/>
            <person name="Cuomo C.A."/>
            <person name="Buchler N.E."/>
            <person name="Grigoriev I.V."/>
            <person name="Spatafora J.W."/>
            <person name="Stajich J.E."/>
            <person name="James T.Y."/>
        </authorList>
    </citation>
    <scope>NUCLEOTIDE SEQUENCE</scope>
    <source>
        <strain evidence="3">AG</strain>
    </source>
</reference>
<dbReference type="RefSeq" id="XP_051442988.1">
    <property type="nucleotide sequence ID" value="XM_051590389.1"/>
</dbReference>
<accession>A0AAD5E791</accession>
<evidence type="ECO:0000256" key="1">
    <source>
        <dbReference type="SAM" id="MobiDB-lite"/>
    </source>
</evidence>
<dbReference type="Proteomes" id="UP001206595">
    <property type="component" value="Unassembled WGS sequence"/>
</dbReference>
<name>A0AAD5E791_UMBRA</name>
<dbReference type="EMBL" id="MU620934">
    <property type="protein sequence ID" value="KAI8577984.1"/>
    <property type="molecule type" value="Genomic_DNA"/>
</dbReference>
<gene>
    <name evidence="3" type="ORF">K450DRAFT_249362</name>
</gene>
<keyword evidence="2" id="KW-0472">Membrane</keyword>
<feature type="region of interest" description="Disordered" evidence="1">
    <location>
        <begin position="1"/>
        <end position="147"/>
    </location>
</feature>
<evidence type="ECO:0000313" key="3">
    <source>
        <dbReference type="EMBL" id="KAI8577984.1"/>
    </source>
</evidence>